<gene>
    <name evidence="7" type="ORF">BN4901_3944</name>
</gene>
<reference evidence="7 8" key="1">
    <citation type="submission" date="2016-04" db="EMBL/GenBank/DDBJ databases">
        <authorList>
            <person name="Mornico D."/>
        </authorList>
    </citation>
    <scope>NUCLEOTIDE SEQUENCE [LARGE SCALE GENOMIC DNA]</scope>
    <source>
        <strain evidence="7 8">A121</strain>
    </source>
</reference>
<proteinExistence type="inferred from homology"/>
<dbReference type="PANTHER" id="PTHR43820:SF5">
    <property type="entry name" value="HIGH-AFFINITY BRANCHED-CHAIN AMINO ACID TRANSPORT ATP-BINDING PROTEIN"/>
    <property type="match status" value="1"/>
</dbReference>
<comment type="caution">
    <text evidence="7">The sequence shown here is derived from an EMBL/GenBank/DDBJ whole genome shotgun (WGS) entry which is preliminary data.</text>
</comment>
<evidence type="ECO:0000259" key="6">
    <source>
        <dbReference type="PROSITE" id="PS50893"/>
    </source>
</evidence>
<dbReference type="EMBL" id="FLUX01000044">
    <property type="protein sequence ID" value="SBW27423.1"/>
    <property type="molecule type" value="Genomic_DNA"/>
</dbReference>
<evidence type="ECO:0000256" key="5">
    <source>
        <dbReference type="ARBA" id="ARBA00022970"/>
    </source>
</evidence>
<accession>A0ABY0JTW8</accession>
<dbReference type="InterPro" id="IPR003593">
    <property type="entry name" value="AAA+_ATPase"/>
</dbReference>
<dbReference type="SMART" id="SM00382">
    <property type="entry name" value="AAA"/>
    <property type="match status" value="1"/>
</dbReference>
<name>A0ABY0JTW8_9ENTR</name>
<evidence type="ECO:0000313" key="7">
    <source>
        <dbReference type="EMBL" id="SBW27423.1"/>
    </source>
</evidence>
<comment type="similarity">
    <text evidence="1">Belongs to the ABC transporter superfamily.</text>
</comment>
<evidence type="ECO:0000256" key="4">
    <source>
        <dbReference type="ARBA" id="ARBA00022840"/>
    </source>
</evidence>
<evidence type="ECO:0000256" key="3">
    <source>
        <dbReference type="ARBA" id="ARBA00022741"/>
    </source>
</evidence>
<dbReference type="InterPro" id="IPR052156">
    <property type="entry name" value="BCAA_Transport_ATP-bd_LivF"/>
</dbReference>
<dbReference type="PROSITE" id="PS50893">
    <property type="entry name" value="ABC_TRANSPORTER_2"/>
    <property type="match status" value="1"/>
</dbReference>
<dbReference type="Proteomes" id="UP000195338">
    <property type="component" value="Unassembled WGS sequence"/>
</dbReference>
<dbReference type="InterPro" id="IPR027417">
    <property type="entry name" value="P-loop_NTPase"/>
</dbReference>
<dbReference type="PANTHER" id="PTHR43820">
    <property type="entry name" value="HIGH-AFFINITY BRANCHED-CHAIN AMINO ACID TRANSPORT ATP-BINDING PROTEIN LIVF"/>
    <property type="match status" value="1"/>
</dbReference>
<keyword evidence="4" id="KW-0067">ATP-binding</keyword>
<evidence type="ECO:0000256" key="2">
    <source>
        <dbReference type="ARBA" id="ARBA00022448"/>
    </source>
</evidence>
<dbReference type="Gene3D" id="3.40.50.300">
    <property type="entry name" value="P-loop containing nucleotide triphosphate hydrolases"/>
    <property type="match status" value="1"/>
</dbReference>
<sequence>MMEKSMLSLRAVNHYYGNQHSLWDVDLDLLPGKCTGVLGLPGMGKTTLANCIIGNLPIESGTMFWHQAGAPPRDLSPIPAANRIALGINSVSQERRIFSQLTVEENLHIARQAVEESETMNSSDIYRLFPQLFVLRQAKGAALSEDNQHQLALASALVTRPRLLILDEPTRGSGQAYIHKLGNLIVRLSQELGIAIMLAEQSLPFIRRVADCYCLLHRGRNVAQGEITPFGDPLINDWGTPEIKR</sequence>
<keyword evidence="3" id="KW-0547">Nucleotide-binding</keyword>
<keyword evidence="5" id="KW-0029">Amino-acid transport</keyword>
<keyword evidence="8" id="KW-1185">Reference proteome</keyword>
<organism evidence="7 8">
    <name type="scientific">Citrobacter europaeus</name>
    <dbReference type="NCBI Taxonomy" id="1914243"/>
    <lineage>
        <taxon>Bacteria</taxon>
        <taxon>Pseudomonadati</taxon>
        <taxon>Pseudomonadota</taxon>
        <taxon>Gammaproteobacteria</taxon>
        <taxon>Enterobacterales</taxon>
        <taxon>Enterobacteriaceae</taxon>
        <taxon>Citrobacter</taxon>
    </lineage>
</organism>
<keyword evidence="2" id="KW-0813">Transport</keyword>
<feature type="domain" description="ABC transporter" evidence="6">
    <location>
        <begin position="7"/>
        <end position="243"/>
    </location>
</feature>
<dbReference type="InterPro" id="IPR003439">
    <property type="entry name" value="ABC_transporter-like_ATP-bd"/>
</dbReference>
<evidence type="ECO:0000313" key="8">
    <source>
        <dbReference type="Proteomes" id="UP000195338"/>
    </source>
</evidence>
<dbReference type="SUPFAM" id="SSF52540">
    <property type="entry name" value="P-loop containing nucleoside triphosphate hydrolases"/>
    <property type="match status" value="1"/>
</dbReference>
<protein>
    <submittedName>
        <fullName evidence="7">Urea ABC transporter, ATPase protein UrtE</fullName>
    </submittedName>
</protein>
<dbReference type="Pfam" id="PF00005">
    <property type="entry name" value="ABC_tran"/>
    <property type="match status" value="1"/>
</dbReference>
<evidence type="ECO:0000256" key="1">
    <source>
        <dbReference type="ARBA" id="ARBA00005417"/>
    </source>
</evidence>